<feature type="transmembrane region" description="Helical" evidence="6">
    <location>
        <begin position="72"/>
        <end position="95"/>
    </location>
</feature>
<dbReference type="InterPro" id="IPR039698">
    <property type="entry name" value="Dfg10/SRD5A3"/>
</dbReference>
<reference evidence="8" key="1">
    <citation type="journal article" date="2023" name="Nat. Commun.">
        <title>Diploid and tetraploid genomes of Acorus and the evolution of monocots.</title>
        <authorList>
            <person name="Ma L."/>
            <person name="Liu K.W."/>
            <person name="Li Z."/>
            <person name="Hsiao Y.Y."/>
            <person name="Qi Y."/>
            <person name="Fu T."/>
            <person name="Tang G.D."/>
            <person name="Zhang D."/>
            <person name="Sun W.H."/>
            <person name="Liu D.K."/>
            <person name="Li Y."/>
            <person name="Chen G.Z."/>
            <person name="Liu X.D."/>
            <person name="Liao X.Y."/>
            <person name="Jiang Y.T."/>
            <person name="Yu X."/>
            <person name="Hao Y."/>
            <person name="Huang J."/>
            <person name="Zhao X.W."/>
            <person name="Ke S."/>
            <person name="Chen Y.Y."/>
            <person name="Wu W.L."/>
            <person name="Hsu J.L."/>
            <person name="Lin Y.F."/>
            <person name="Huang M.D."/>
            <person name="Li C.Y."/>
            <person name="Huang L."/>
            <person name="Wang Z.W."/>
            <person name="Zhao X."/>
            <person name="Zhong W.Y."/>
            <person name="Peng D.H."/>
            <person name="Ahmad S."/>
            <person name="Lan S."/>
            <person name="Zhang J.S."/>
            <person name="Tsai W.C."/>
            <person name="Van de Peer Y."/>
            <person name="Liu Z.J."/>
        </authorList>
    </citation>
    <scope>NUCLEOTIDE SEQUENCE</scope>
    <source>
        <strain evidence="8">CP</strain>
    </source>
</reference>
<dbReference type="Proteomes" id="UP001180020">
    <property type="component" value="Unassembled WGS sequence"/>
</dbReference>
<dbReference type="GO" id="GO:0005783">
    <property type="term" value="C:endoplasmic reticulum"/>
    <property type="evidence" value="ECO:0007669"/>
    <property type="project" value="TreeGrafter"/>
</dbReference>
<evidence type="ECO:0000256" key="3">
    <source>
        <dbReference type="ARBA" id="ARBA00022692"/>
    </source>
</evidence>
<dbReference type="GO" id="GO:0016095">
    <property type="term" value="P:polyprenol catabolic process"/>
    <property type="evidence" value="ECO:0007669"/>
    <property type="project" value="TreeGrafter"/>
</dbReference>
<reference evidence="8" key="2">
    <citation type="submission" date="2023-06" db="EMBL/GenBank/DDBJ databases">
        <authorList>
            <person name="Ma L."/>
            <person name="Liu K.-W."/>
            <person name="Li Z."/>
            <person name="Hsiao Y.-Y."/>
            <person name="Qi Y."/>
            <person name="Fu T."/>
            <person name="Tang G."/>
            <person name="Zhang D."/>
            <person name="Sun W.-H."/>
            <person name="Liu D.-K."/>
            <person name="Li Y."/>
            <person name="Chen G.-Z."/>
            <person name="Liu X.-D."/>
            <person name="Liao X.-Y."/>
            <person name="Jiang Y.-T."/>
            <person name="Yu X."/>
            <person name="Hao Y."/>
            <person name="Huang J."/>
            <person name="Zhao X.-W."/>
            <person name="Ke S."/>
            <person name="Chen Y.-Y."/>
            <person name="Wu W.-L."/>
            <person name="Hsu J.-L."/>
            <person name="Lin Y.-F."/>
            <person name="Huang M.-D."/>
            <person name="Li C.-Y."/>
            <person name="Huang L."/>
            <person name="Wang Z.-W."/>
            <person name="Zhao X."/>
            <person name="Zhong W.-Y."/>
            <person name="Peng D.-H."/>
            <person name="Ahmad S."/>
            <person name="Lan S."/>
            <person name="Zhang J.-S."/>
            <person name="Tsai W.-C."/>
            <person name="Van De Peer Y."/>
            <person name="Liu Z.-J."/>
        </authorList>
    </citation>
    <scope>NUCLEOTIDE SEQUENCE</scope>
    <source>
        <strain evidence="8">CP</strain>
        <tissue evidence="8">Leaves</tissue>
    </source>
</reference>
<feature type="transmembrane region" description="Helical" evidence="6">
    <location>
        <begin position="146"/>
        <end position="164"/>
    </location>
</feature>
<dbReference type="PROSITE" id="PS50244">
    <property type="entry name" value="S5A_REDUCTASE"/>
    <property type="match status" value="1"/>
</dbReference>
<comment type="subcellular location">
    <subcellularLocation>
        <location evidence="1">Endomembrane system</location>
        <topology evidence="1">Multi-pass membrane protein</topology>
    </subcellularLocation>
</comment>
<keyword evidence="4 6" id="KW-1133">Transmembrane helix</keyword>
<protein>
    <submittedName>
        <fullName evidence="8">Polyprenol reductase 1</fullName>
    </submittedName>
</protein>
<comment type="pathway">
    <text evidence="2">Protein modification; protein glycosylation.</text>
</comment>
<keyword evidence="9" id="KW-1185">Reference proteome</keyword>
<dbReference type="PANTHER" id="PTHR14624">
    <property type="entry name" value="DFG10 PROTEIN"/>
    <property type="match status" value="1"/>
</dbReference>
<evidence type="ECO:0000313" key="8">
    <source>
        <dbReference type="EMBL" id="KAK1286493.1"/>
    </source>
</evidence>
<gene>
    <name evidence="8" type="ORF">QJS10_CPB20g01818</name>
</gene>
<sequence length="323" mass="37025">MEMVMYLVGVIRALGLRGLLNAAWVAASLPIVIAFLPISQLLPFHRLLLQFSRRGKTMRSSSFLNFTVPQRYFLHFYVVAVVWTMFLLLLTCFYARSINKESLVLVVGASQYGCVVWKTAFVLLLMEVQVLRRLYESIYVFNYSPTARMHIFGYLAGLFFYTAAPLSLSSSCAPELCNYFTHQVSIINLRNGESSPITEFEGHALLRFTWCQWLGAAIFMWGWIHQYHCHSILGSVRKRVGGDEYVIPHGDWFEMVSCPHYLAEIVIYFGVLVATGGLDITIWLLLVFVVSNLCIAAIETHKWYQQKFENYPRSRFAILPLAL</sequence>
<dbReference type="GO" id="GO:0003865">
    <property type="term" value="F:3-oxo-5-alpha-steroid 4-dehydrogenase activity"/>
    <property type="evidence" value="ECO:0007669"/>
    <property type="project" value="TreeGrafter"/>
</dbReference>
<evidence type="ECO:0000259" key="7">
    <source>
        <dbReference type="Pfam" id="PF02544"/>
    </source>
</evidence>
<feature type="transmembrane region" description="Helical" evidence="6">
    <location>
        <begin position="265"/>
        <end position="298"/>
    </location>
</feature>
<evidence type="ECO:0000256" key="5">
    <source>
        <dbReference type="ARBA" id="ARBA00023136"/>
    </source>
</evidence>
<keyword evidence="5 6" id="KW-0472">Membrane</keyword>
<proteinExistence type="predicted"/>
<evidence type="ECO:0000256" key="4">
    <source>
        <dbReference type="ARBA" id="ARBA00022989"/>
    </source>
</evidence>
<accession>A0AAV9CE10</accession>
<dbReference type="Pfam" id="PF02544">
    <property type="entry name" value="Steroid_dh"/>
    <property type="match status" value="1"/>
</dbReference>
<keyword evidence="3 6" id="KW-0812">Transmembrane</keyword>
<name>A0AAV9CE10_ACOCL</name>
<evidence type="ECO:0000256" key="1">
    <source>
        <dbReference type="ARBA" id="ARBA00004127"/>
    </source>
</evidence>
<feature type="transmembrane region" description="Helical" evidence="6">
    <location>
        <begin position="102"/>
        <end position="126"/>
    </location>
</feature>
<evidence type="ECO:0000256" key="2">
    <source>
        <dbReference type="ARBA" id="ARBA00004922"/>
    </source>
</evidence>
<comment type="caution">
    <text evidence="8">The sequence shown here is derived from an EMBL/GenBank/DDBJ whole genome shotgun (WGS) entry which is preliminary data.</text>
</comment>
<feature type="domain" description="3-oxo-5-alpha-steroid 4-dehydrogenase C-terminal" evidence="7">
    <location>
        <begin position="210"/>
        <end position="321"/>
    </location>
</feature>
<dbReference type="AlphaFoldDB" id="A0AAV9CE10"/>
<feature type="transmembrane region" description="Helical" evidence="6">
    <location>
        <begin position="21"/>
        <end position="42"/>
    </location>
</feature>
<dbReference type="GO" id="GO:0006488">
    <property type="term" value="P:dolichol-linked oligosaccharide biosynthetic process"/>
    <property type="evidence" value="ECO:0007669"/>
    <property type="project" value="InterPro"/>
</dbReference>
<dbReference type="PANTHER" id="PTHR14624:SF0">
    <property type="entry name" value="POLYPRENOL REDUCTASE"/>
    <property type="match status" value="1"/>
</dbReference>
<evidence type="ECO:0000256" key="6">
    <source>
        <dbReference type="SAM" id="Phobius"/>
    </source>
</evidence>
<evidence type="ECO:0000313" key="9">
    <source>
        <dbReference type="Proteomes" id="UP001180020"/>
    </source>
</evidence>
<dbReference type="Gene3D" id="1.20.120.1630">
    <property type="match status" value="1"/>
</dbReference>
<organism evidence="8 9">
    <name type="scientific">Acorus calamus</name>
    <name type="common">Sweet flag</name>
    <dbReference type="NCBI Taxonomy" id="4465"/>
    <lineage>
        <taxon>Eukaryota</taxon>
        <taxon>Viridiplantae</taxon>
        <taxon>Streptophyta</taxon>
        <taxon>Embryophyta</taxon>
        <taxon>Tracheophyta</taxon>
        <taxon>Spermatophyta</taxon>
        <taxon>Magnoliopsida</taxon>
        <taxon>Liliopsida</taxon>
        <taxon>Acoraceae</taxon>
        <taxon>Acorus</taxon>
    </lineage>
</organism>
<dbReference type="InterPro" id="IPR001104">
    <property type="entry name" value="3-oxo-5_a-steroid_4-DH_C"/>
</dbReference>
<dbReference type="EMBL" id="JAUJYO010000020">
    <property type="protein sequence ID" value="KAK1286493.1"/>
    <property type="molecule type" value="Genomic_DNA"/>
</dbReference>